<feature type="transmembrane region" description="Helical" evidence="1">
    <location>
        <begin position="23"/>
        <end position="44"/>
    </location>
</feature>
<evidence type="ECO:0000313" key="3">
    <source>
        <dbReference type="Proteomes" id="UP000604001"/>
    </source>
</evidence>
<proteinExistence type="predicted"/>
<evidence type="ECO:0000256" key="1">
    <source>
        <dbReference type="SAM" id="Phobius"/>
    </source>
</evidence>
<feature type="transmembrane region" description="Helical" evidence="1">
    <location>
        <begin position="56"/>
        <end position="78"/>
    </location>
</feature>
<dbReference type="RefSeq" id="WP_186345391.1">
    <property type="nucleotide sequence ID" value="NZ_BMMR01000003.1"/>
</dbReference>
<evidence type="ECO:0000313" key="2">
    <source>
        <dbReference type="EMBL" id="MBC2960147.1"/>
    </source>
</evidence>
<accession>A0ABR6U6U5</accession>
<dbReference type="Proteomes" id="UP000604001">
    <property type="component" value="Unassembled WGS sequence"/>
</dbReference>
<keyword evidence="3" id="KW-1185">Reference proteome</keyword>
<keyword evidence="1" id="KW-0472">Membrane</keyword>
<feature type="transmembrane region" description="Helical" evidence="1">
    <location>
        <begin position="90"/>
        <end position="123"/>
    </location>
</feature>
<gene>
    <name evidence="2" type="ORF">H7344_07540</name>
</gene>
<protein>
    <submittedName>
        <fullName evidence="2">Uncharacterized protein</fullName>
    </submittedName>
</protein>
<organism evidence="2 3">
    <name type="scientific">Nocardioides deserti</name>
    <dbReference type="NCBI Taxonomy" id="1588644"/>
    <lineage>
        <taxon>Bacteria</taxon>
        <taxon>Bacillati</taxon>
        <taxon>Actinomycetota</taxon>
        <taxon>Actinomycetes</taxon>
        <taxon>Propionibacteriales</taxon>
        <taxon>Nocardioidaceae</taxon>
        <taxon>Nocardioides</taxon>
    </lineage>
</organism>
<keyword evidence="1" id="KW-0812">Transmembrane</keyword>
<name>A0ABR6U6U5_9ACTN</name>
<dbReference type="EMBL" id="JACMYC010000003">
    <property type="protein sequence ID" value="MBC2960147.1"/>
    <property type="molecule type" value="Genomic_DNA"/>
</dbReference>
<keyword evidence="1" id="KW-1133">Transmembrane helix</keyword>
<comment type="caution">
    <text evidence="2">The sequence shown here is derived from an EMBL/GenBank/DDBJ whole genome shotgun (WGS) entry which is preliminary data.</text>
</comment>
<reference evidence="2 3" key="1">
    <citation type="submission" date="2020-08" db="EMBL/GenBank/DDBJ databases">
        <title>novel species in genus Nocardioides.</title>
        <authorList>
            <person name="Zhang G."/>
        </authorList>
    </citation>
    <scope>NUCLEOTIDE SEQUENCE [LARGE SCALE GENOMIC DNA]</scope>
    <source>
        <strain evidence="2 3">SC8A-24</strain>
    </source>
</reference>
<sequence>MARNGAADDAVVYSQDRERRLRMALYVALGIGAVVAAFAVWILVSVLPDDSGALTYAVSLTVAAVVVLGVTGFALRALPSRTAEAKRWCVVVGVALLPASVLLGQIGFVTIVVGLSVLFLALIADDPSLDTKPGVPKGYRR</sequence>